<proteinExistence type="predicted"/>
<comment type="caution">
    <text evidence="1">The sequence shown here is derived from an EMBL/GenBank/DDBJ whole genome shotgun (WGS) entry which is preliminary data.</text>
</comment>
<dbReference type="RefSeq" id="WP_290357558.1">
    <property type="nucleotide sequence ID" value="NZ_JAUHHC010000001.1"/>
</dbReference>
<dbReference type="Proteomes" id="UP001228044">
    <property type="component" value="Unassembled WGS sequence"/>
</dbReference>
<reference evidence="1 2" key="1">
    <citation type="submission" date="2023-06" db="EMBL/GenBank/DDBJ databases">
        <title>Pelomonas sp. PFR6 16S ribosomal RNA gene Genome sequencing and assembly.</title>
        <authorList>
            <person name="Woo H."/>
        </authorList>
    </citation>
    <scope>NUCLEOTIDE SEQUENCE [LARGE SCALE GENOMIC DNA]</scope>
    <source>
        <strain evidence="1 2">PFR6</strain>
    </source>
</reference>
<accession>A0ABT8DMN2</accession>
<organism evidence="1 2">
    <name type="scientific">Roseateles violae</name>
    <dbReference type="NCBI Taxonomy" id="3058042"/>
    <lineage>
        <taxon>Bacteria</taxon>
        <taxon>Pseudomonadati</taxon>
        <taxon>Pseudomonadota</taxon>
        <taxon>Betaproteobacteria</taxon>
        <taxon>Burkholderiales</taxon>
        <taxon>Sphaerotilaceae</taxon>
        <taxon>Roseateles</taxon>
    </lineage>
</organism>
<sequence>MQAAASLHAAPLQALAPHALKALDAADAAALVAMGEKQETVNERQGCGWFESSYELSAGLEVTEQADRCLFDLWSLVQQGGQGLH</sequence>
<keyword evidence="2" id="KW-1185">Reference proteome</keyword>
<protein>
    <submittedName>
        <fullName evidence="1">Uncharacterized protein</fullName>
    </submittedName>
</protein>
<name>A0ABT8DMN2_9BURK</name>
<evidence type="ECO:0000313" key="2">
    <source>
        <dbReference type="Proteomes" id="UP001228044"/>
    </source>
</evidence>
<gene>
    <name evidence="1" type="ORF">QWJ38_03045</name>
</gene>
<dbReference type="EMBL" id="JAUHHC010000001">
    <property type="protein sequence ID" value="MDN3919251.1"/>
    <property type="molecule type" value="Genomic_DNA"/>
</dbReference>
<evidence type="ECO:0000313" key="1">
    <source>
        <dbReference type="EMBL" id="MDN3919251.1"/>
    </source>
</evidence>